<dbReference type="Pfam" id="PF01872">
    <property type="entry name" value="RibD_C"/>
    <property type="match status" value="1"/>
</dbReference>
<dbReference type="InterPro" id="IPR011549">
    <property type="entry name" value="RibD_C"/>
</dbReference>
<dbReference type="SUPFAM" id="SSF53927">
    <property type="entry name" value="Cytidine deaminase-like"/>
    <property type="match status" value="1"/>
</dbReference>
<keyword evidence="8 12" id="KW-0862">Zinc</keyword>
<dbReference type="InterPro" id="IPR024072">
    <property type="entry name" value="DHFR-like_dom_sf"/>
</dbReference>
<evidence type="ECO:0000256" key="10">
    <source>
        <dbReference type="ARBA" id="ARBA00023002"/>
    </source>
</evidence>
<dbReference type="InterPro" id="IPR002125">
    <property type="entry name" value="CMP_dCMP_dom"/>
</dbReference>
<name>A0ABQ3B346_9GAMM</name>
<sequence length="374" mass="40414">MAITTDDYPFMAQALRLAERGRYTTMPNPRVGCVLVKNGAVVAEGWHIRAGEGHAEVNALAAAGNNAQGVTAYVTLEPCSHTGKTGPCSHALVDAGISRVVYAMEDPNPLVAGRGLDYLREHNVQVDGPLLEDDARALNPGFVKRMERKLPFVRCKMGMSLDGRTAMASGESQWVTGKKARGDVQRLRARSCAIISGIDSILLDNSSLTVRIDELEMPDAEQAAAKQPLRVVLDSNVRLSRKAKILTQETPILVVHNGSADADKLTGWPDHVEFIALPANDGRVNLGALLSELAKRQCNEVLVETGATLAANFLRRGLVDELIIYMAPKLLGSSARPLFDLPLVSMSSALPLKISDMRAVGTDWRITAVPDTEY</sequence>
<dbReference type="PANTHER" id="PTHR38011">
    <property type="entry name" value="DIHYDROFOLATE REDUCTASE FAMILY PROTEIN (AFU_ORTHOLOGUE AFUA_8G06820)"/>
    <property type="match status" value="1"/>
</dbReference>
<comment type="catalytic activity">
    <reaction evidence="12">
        <text>2,5-diamino-6-hydroxy-4-(5-phosphoribosylamino)-pyrimidine + H2O + H(+) = 5-amino-6-(5-phospho-D-ribosylamino)uracil + NH4(+)</text>
        <dbReference type="Rhea" id="RHEA:21868"/>
        <dbReference type="ChEBI" id="CHEBI:15377"/>
        <dbReference type="ChEBI" id="CHEBI:15378"/>
        <dbReference type="ChEBI" id="CHEBI:28938"/>
        <dbReference type="ChEBI" id="CHEBI:58453"/>
        <dbReference type="ChEBI" id="CHEBI:58614"/>
        <dbReference type="EC" id="3.5.4.26"/>
    </reaction>
</comment>
<dbReference type="Gene3D" id="3.40.430.10">
    <property type="entry name" value="Dihydrofolate Reductase, subunit A"/>
    <property type="match status" value="1"/>
</dbReference>
<comment type="similarity">
    <text evidence="5 12">In the C-terminal section; belongs to the HTP reductase family.</text>
</comment>
<keyword evidence="9 12" id="KW-0521">NADP</keyword>
<comment type="similarity">
    <text evidence="4 12">In the N-terminal section; belongs to the cytidine and deoxycytidylate deaminase family.</text>
</comment>
<dbReference type="Proteomes" id="UP000619761">
    <property type="component" value="Unassembled WGS sequence"/>
</dbReference>
<evidence type="ECO:0000313" key="15">
    <source>
        <dbReference type="Proteomes" id="UP000619761"/>
    </source>
</evidence>
<dbReference type="EC" id="1.1.1.193" evidence="12"/>
<dbReference type="Pfam" id="PF00383">
    <property type="entry name" value="dCMP_cyt_deam_1"/>
    <property type="match status" value="1"/>
</dbReference>
<dbReference type="InterPro" id="IPR016193">
    <property type="entry name" value="Cytidine_deaminase-like"/>
</dbReference>
<evidence type="ECO:0000256" key="9">
    <source>
        <dbReference type="ARBA" id="ARBA00022857"/>
    </source>
</evidence>
<keyword evidence="6 12" id="KW-0686">Riboflavin biosynthesis</keyword>
<keyword evidence="10 12" id="KW-0560">Oxidoreductase</keyword>
<evidence type="ECO:0000256" key="11">
    <source>
        <dbReference type="ARBA" id="ARBA00023268"/>
    </source>
</evidence>
<protein>
    <recommendedName>
        <fullName evidence="12">Riboflavin biosynthesis protein RibD</fullName>
    </recommendedName>
    <domain>
        <recommendedName>
            <fullName evidence="12">Diaminohydroxyphosphoribosylaminopyrimidine deaminase</fullName>
            <shortName evidence="12">DRAP deaminase</shortName>
            <ecNumber evidence="12">3.5.4.26</ecNumber>
        </recommendedName>
        <alternativeName>
            <fullName evidence="12">Riboflavin-specific deaminase</fullName>
        </alternativeName>
    </domain>
    <domain>
        <recommendedName>
            <fullName evidence="12">5-amino-6-(5-phosphoribosylamino)uracil reductase</fullName>
            <ecNumber evidence="12">1.1.1.193</ecNumber>
        </recommendedName>
        <alternativeName>
            <fullName evidence="12">HTP reductase</fullName>
        </alternativeName>
    </domain>
</protein>
<dbReference type="PROSITE" id="PS51747">
    <property type="entry name" value="CYT_DCMP_DEAMINASES_2"/>
    <property type="match status" value="1"/>
</dbReference>
<evidence type="ECO:0000256" key="2">
    <source>
        <dbReference type="ARBA" id="ARBA00004882"/>
    </source>
</evidence>
<dbReference type="InterPro" id="IPR016192">
    <property type="entry name" value="APOBEC/CMP_deaminase_Zn-bd"/>
</dbReference>
<dbReference type="PIRSF" id="PIRSF006769">
    <property type="entry name" value="RibD"/>
    <property type="match status" value="1"/>
</dbReference>
<dbReference type="PANTHER" id="PTHR38011:SF7">
    <property type="entry name" value="2,5-DIAMINO-6-RIBOSYLAMINO-4(3H)-PYRIMIDINONE 5'-PHOSPHATE REDUCTASE"/>
    <property type="match status" value="1"/>
</dbReference>
<dbReference type="EC" id="3.5.4.26" evidence="12"/>
<keyword evidence="12" id="KW-0378">Hydrolase</keyword>
<dbReference type="NCBIfam" id="TIGR00326">
    <property type="entry name" value="eubact_ribD"/>
    <property type="match status" value="1"/>
</dbReference>
<evidence type="ECO:0000256" key="6">
    <source>
        <dbReference type="ARBA" id="ARBA00022619"/>
    </source>
</evidence>
<comment type="catalytic activity">
    <reaction evidence="12">
        <text>5-amino-6-(5-phospho-D-ribitylamino)uracil + NADP(+) = 5-amino-6-(5-phospho-D-ribosylamino)uracil + NADPH + H(+)</text>
        <dbReference type="Rhea" id="RHEA:17845"/>
        <dbReference type="ChEBI" id="CHEBI:15378"/>
        <dbReference type="ChEBI" id="CHEBI:57783"/>
        <dbReference type="ChEBI" id="CHEBI:58349"/>
        <dbReference type="ChEBI" id="CHEBI:58421"/>
        <dbReference type="ChEBI" id="CHEBI:58453"/>
        <dbReference type="EC" id="1.1.1.193"/>
    </reaction>
</comment>
<dbReference type="NCBIfam" id="TIGR00227">
    <property type="entry name" value="ribD_Cterm"/>
    <property type="match status" value="1"/>
</dbReference>
<dbReference type="SUPFAM" id="SSF53597">
    <property type="entry name" value="Dihydrofolate reductase-like"/>
    <property type="match status" value="1"/>
</dbReference>
<proteinExistence type="inferred from homology"/>
<evidence type="ECO:0000256" key="4">
    <source>
        <dbReference type="ARBA" id="ARBA00005259"/>
    </source>
</evidence>
<comment type="caution">
    <text evidence="14">The sequence shown here is derived from an EMBL/GenBank/DDBJ whole genome shotgun (WGS) entry which is preliminary data.</text>
</comment>
<dbReference type="InterPro" id="IPR002734">
    <property type="entry name" value="RibDG_C"/>
</dbReference>
<evidence type="ECO:0000256" key="7">
    <source>
        <dbReference type="ARBA" id="ARBA00022723"/>
    </source>
</evidence>
<evidence type="ECO:0000259" key="13">
    <source>
        <dbReference type="PROSITE" id="PS51747"/>
    </source>
</evidence>
<evidence type="ECO:0000256" key="12">
    <source>
        <dbReference type="PIRNR" id="PIRNR006769"/>
    </source>
</evidence>
<comment type="pathway">
    <text evidence="2 12">Cofactor biosynthesis; riboflavin biosynthesis; 5-amino-6-(D-ribitylamino)uracil from GTP: step 2/4.</text>
</comment>
<evidence type="ECO:0000256" key="1">
    <source>
        <dbReference type="ARBA" id="ARBA00002151"/>
    </source>
</evidence>
<accession>A0ABQ3B346</accession>
<gene>
    <name evidence="14" type="primary">ribD</name>
    <name evidence="14" type="ORF">GCM10011613_19620</name>
</gene>
<evidence type="ECO:0000256" key="3">
    <source>
        <dbReference type="ARBA" id="ARBA00004910"/>
    </source>
</evidence>
<dbReference type="CDD" id="cd01284">
    <property type="entry name" value="Riboflavin_deaminase-reductase"/>
    <property type="match status" value="1"/>
</dbReference>
<keyword evidence="7 12" id="KW-0479">Metal-binding</keyword>
<dbReference type="InterPro" id="IPR050765">
    <property type="entry name" value="Riboflavin_Biosynth_HTPR"/>
</dbReference>
<dbReference type="Gene3D" id="3.40.140.10">
    <property type="entry name" value="Cytidine Deaminase, domain 2"/>
    <property type="match status" value="1"/>
</dbReference>
<evidence type="ECO:0000256" key="5">
    <source>
        <dbReference type="ARBA" id="ARBA00007417"/>
    </source>
</evidence>
<feature type="domain" description="CMP/dCMP-type deaminase" evidence="13">
    <location>
        <begin position="5"/>
        <end position="127"/>
    </location>
</feature>
<evidence type="ECO:0000313" key="14">
    <source>
        <dbReference type="EMBL" id="GGY74313.1"/>
    </source>
</evidence>
<evidence type="ECO:0000256" key="8">
    <source>
        <dbReference type="ARBA" id="ARBA00022833"/>
    </source>
</evidence>
<dbReference type="EMBL" id="BMYZ01000001">
    <property type="protein sequence ID" value="GGY74313.1"/>
    <property type="molecule type" value="Genomic_DNA"/>
</dbReference>
<dbReference type="InterPro" id="IPR004794">
    <property type="entry name" value="Eubact_RibD"/>
</dbReference>
<keyword evidence="15" id="KW-1185">Reference proteome</keyword>
<organism evidence="14 15">
    <name type="scientific">Cellvibrio zantedeschiae</name>
    <dbReference type="NCBI Taxonomy" id="1237077"/>
    <lineage>
        <taxon>Bacteria</taxon>
        <taxon>Pseudomonadati</taxon>
        <taxon>Pseudomonadota</taxon>
        <taxon>Gammaproteobacteria</taxon>
        <taxon>Cellvibrionales</taxon>
        <taxon>Cellvibrionaceae</taxon>
        <taxon>Cellvibrio</taxon>
    </lineage>
</organism>
<comment type="pathway">
    <text evidence="3 12">Cofactor biosynthesis; riboflavin biosynthesis; 5-amino-6-(D-ribitylamino)uracil from GTP: step 3/4.</text>
</comment>
<dbReference type="PROSITE" id="PS00903">
    <property type="entry name" value="CYT_DCMP_DEAMINASES_1"/>
    <property type="match status" value="1"/>
</dbReference>
<reference evidence="15" key="1">
    <citation type="journal article" date="2019" name="Int. J. Syst. Evol. Microbiol.">
        <title>The Global Catalogue of Microorganisms (GCM) 10K type strain sequencing project: providing services to taxonomists for standard genome sequencing and annotation.</title>
        <authorList>
            <consortium name="The Broad Institute Genomics Platform"/>
            <consortium name="The Broad Institute Genome Sequencing Center for Infectious Disease"/>
            <person name="Wu L."/>
            <person name="Ma J."/>
        </authorList>
    </citation>
    <scope>NUCLEOTIDE SEQUENCE [LARGE SCALE GENOMIC DNA]</scope>
    <source>
        <strain evidence="15">KCTC 32239</strain>
    </source>
</reference>
<comment type="cofactor">
    <cofactor evidence="12">
        <name>Zn(2+)</name>
        <dbReference type="ChEBI" id="CHEBI:29105"/>
    </cofactor>
    <text evidence="12">Binds 1 zinc ion.</text>
</comment>
<comment type="function">
    <text evidence="1 12">Converts 2,5-diamino-6-(ribosylamino)-4(3h)-pyrimidinone 5'-phosphate into 5-amino-6-(ribosylamino)-2,4(1h,3h)-pyrimidinedione 5'-phosphate.</text>
</comment>
<dbReference type="RefSeq" id="WP_189417940.1">
    <property type="nucleotide sequence ID" value="NZ_BMYZ01000001.1"/>
</dbReference>
<keyword evidence="11" id="KW-0511">Multifunctional enzyme</keyword>